<dbReference type="CDD" id="cd14791">
    <property type="entry name" value="GH36"/>
    <property type="match status" value="1"/>
</dbReference>
<dbReference type="Gene3D" id="3.20.20.70">
    <property type="entry name" value="Aldolase class I"/>
    <property type="match status" value="1"/>
</dbReference>
<evidence type="ECO:0000256" key="1">
    <source>
        <dbReference type="ARBA" id="ARBA00001255"/>
    </source>
</evidence>
<proteinExistence type="inferred from homology"/>
<dbReference type="EMBL" id="JAUEMJ010000003">
    <property type="protein sequence ID" value="MDN3240311.1"/>
    <property type="molecule type" value="Genomic_DNA"/>
</dbReference>
<dbReference type="PANTHER" id="PTHR43053">
    <property type="entry name" value="GLYCOSIDASE FAMILY 31"/>
    <property type="match status" value="1"/>
</dbReference>
<dbReference type="Gene3D" id="2.70.98.60">
    <property type="entry name" value="alpha-galactosidase from lactobacil brevis"/>
    <property type="match status" value="1"/>
</dbReference>
<keyword evidence="4 5" id="KW-0326">Glycosidase</keyword>
<dbReference type="PANTHER" id="PTHR43053:SF3">
    <property type="entry name" value="ALPHA-GALACTOSIDASE C-RELATED"/>
    <property type="match status" value="1"/>
</dbReference>
<evidence type="ECO:0000313" key="8">
    <source>
        <dbReference type="Proteomes" id="UP001171902"/>
    </source>
</evidence>
<dbReference type="InterPro" id="IPR038417">
    <property type="entry name" value="Alpga-gal_N_sf"/>
</dbReference>
<dbReference type="InterPro" id="IPR050985">
    <property type="entry name" value="Alpha-glycosidase_related"/>
</dbReference>
<reference evidence="7" key="1">
    <citation type="submission" date="2023-06" db="EMBL/GenBank/DDBJ databases">
        <title>Gycomyces niveus sp.nov., a novel actinomycete isolated from soil in Shouguang.</title>
        <authorList>
            <person name="Yang X."/>
            <person name="Zhao J."/>
        </authorList>
    </citation>
    <scope>NUCLEOTIDE SEQUENCE</scope>
    <source>
        <strain evidence="7">NEAU C2</strain>
    </source>
</reference>
<dbReference type="Pfam" id="PF02065">
    <property type="entry name" value="Melibiase"/>
    <property type="match status" value="1"/>
</dbReference>
<dbReference type="InterPro" id="IPR013780">
    <property type="entry name" value="Glyco_hydro_b"/>
</dbReference>
<protein>
    <recommendedName>
        <fullName evidence="2 5">Alpha-galactosidase</fullName>
        <ecNumber evidence="2 5">3.2.1.22</ecNumber>
    </recommendedName>
</protein>
<keyword evidence="3 5" id="KW-0378">Hydrolase</keyword>
<evidence type="ECO:0000256" key="5">
    <source>
        <dbReference type="PIRNR" id="PIRNR005536"/>
    </source>
</evidence>
<dbReference type="RefSeq" id="WP_289957242.1">
    <property type="nucleotide sequence ID" value="NZ_JAUEMJ010000003.1"/>
</dbReference>
<evidence type="ECO:0000259" key="6">
    <source>
        <dbReference type="Pfam" id="PF16875"/>
    </source>
</evidence>
<comment type="similarity">
    <text evidence="5">Belongs to the glycosyl hydrolase.</text>
</comment>
<name>A0ABT7YNV7_9ACTN</name>
<evidence type="ECO:0000256" key="2">
    <source>
        <dbReference type="ARBA" id="ARBA00012755"/>
    </source>
</evidence>
<dbReference type="PIRSF" id="PIRSF005536">
    <property type="entry name" value="Agal"/>
    <property type="match status" value="1"/>
</dbReference>
<dbReference type="InterPro" id="IPR002252">
    <property type="entry name" value="Glyco_hydro_36"/>
</dbReference>
<dbReference type="InterPro" id="IPR013785">
    <property type="entry name" value="Aldolase_TIM"/>
</dbReference>
<evidence type="ECO:0000256" key="3">
    <source>
        <dbReference type="ARBA" id="ARBA00022801"/>
    </source>
</evidence>
<accession>A0ABT7YNV7</accession>
<dbReference type="Proteomes" id="UP001171902">
    <property type="component" value="Unassembled WGS sequence"/>
</dbReference>
<dbReference type="GO" id="GO:0004557">
    <property type="term" value="F:alpha-galactosidase activity"/>
    <property type="evidence" value="ECO:0007669"/>
    <property type="project" value="UniProtKB-EC"/>
</dbReference>
<dbReference type="PRINTS" id="PR00743">
    <property type="entry name" value="GLHYDRLASE36"/>
</dbReference>
<comment type="catalytic activity">
    <reaction evidence="1 5">
        <text>Hydrolysis of terminal, non-reducing alpha-D-galactose residues in alpha-D-galactosides, including galactose oligosaccharides, galactomannans and galactolipids.</text>
        <dbReference type="EC" id="3.2.1.22"/>
    </reaction>
</comment>
<comment type="caution">
    <text evidence="7">The sequence shown here is derived from an EMBL/GenBank/DDBJ whole genome shotgun (WGS) entry which is preliminary data.</text>
</comment>
<dbReference type="InterPro" id="IPR017853">
    <property type="entry name" value="GH"/>
</dbReference>
<feature type="domain" description="Glycosyl hydrolase family 36 N-terminal" evidence="6">
    <location>
        <begin position="169"/>
        <end position="281"/>
    </location>
</feature>
<dbReference type="Gene3D" id="2.60.40.1180">
    <property type="entry name" value="Golgi alpha-mannosidase II"/>
    <property type="match status" value="1"/>
</dbReference>
<dbReference type="Pfam" id="PF16875">
    <property type="entry name" value="Glyco_hydro_36N"/>
    <property type="match status" value="2"/>
</dbReference>
<sequence>MPIRFDEAALTWHLAGPGLSYVVGLQGGLPRQLHWGPAIPDEAVASLAVEWREAYSWDDRLHTGAELLGELGPQFATPSLQLRHPDGAKGFAWNYADHSIEGDHLAIHFTDRTLALTLHYRLWDTGVLDRWASLEAAAPVEPDAAASVESTRFDGAPSVATRLDAAPLVELTRFDSAAWTLPHWDDYRLSHLSGEWAAEWQLRRVPLPVGETAIGSRRGGTSHQANPWVALDDGTATETAGTVYSTNLAWSGSWRVLLRRSAQGRVSITGGAGHEGLRWTLRDGETWTTPVASGLFTPGGFGGASRAWHEHLRRHVMPTPEEDAPVLFNSWEAVFFDVAEEKQLPLVSLAARIGCEQFVVDDGWFGARVTDHAGLGDWSPNPDRFPKGLGPLIDAVHATGMKFGIWVEPEMCNPDSDLYRAHPDWVLHQAGRDRTELRQQLVLDYGRPEVAAWAFAWLDELLSGNDIDYLKWDHNRPWTEVGRPGHADPDRAWFEHVEAVYALKERLRAEHPNVRIEGCAGGGGRVDPGMLRHVDQVWTSDNTDAGDRVAIQYGFSQAYPTRAMDTWITDEPSGFNRRTTSLRFRFQVASAGVLAVGGNLTEWTEAELEEAAEHVAHYKRLRPVVQHGVQHRLGDPEASPVTGVQYVRGDQIAVLAFKTPWHCNRPLAPLRPEGIASDSRWLDEDTGDLHWGATLNVLGLPLRWAGADWDSAILRLRRVE</sequence>
<feature type="domain" description="Glycosyl hydrolase family 36 N-terminal" evidence="6">
    <location>
        <begin position="28"/>
        <end position="136"/>
    </location>
</feature>
<dbReference type="EC" id="3.2.1.22" evidence="2 5"/>
<evidence type="ECO:0000313" key="7">
    <source>
        <dbReference type="EMBL" id="MDN3240311.1"/>
    </source>
</evidence>
<gene>
    <name evidence="7" type="ORF">QWI33_11300</name>
</gene>
<dbReference type="InterPro" id="IPR031704">
    <property type="entry name" value="Glyco_hydro_36_N"/>
</dbReference>
<evidence type="ECO:0000256" key="4">
    <source>
        <dbReference type="ARBA" id="ARBA00023295"/>
    </source>
</evidence>
<dbReference type="SUPFAM" id="SSF51445">
    <property type="entry name" value="(Trans)glycosidases"/>
    <property type="match status" value="1"/>
</dbReference>
<organism evidence="7 8">
    <name type="scientific">Glycomyces tritici</name>
    <dbReference type="NCBI Taxonomy" id="2665176"/>
    <lineage>
        <taxon>Bacteria</taxon>
        <taxon>Bacillati</taxon>
        <taxon>Actinomycetota</taxon>
        <taxon>Actinomycetes</taxon>
        <taxon>Glycomycetales</taxon>
        <taxon>Glycomycetaceae</taxon>
        <taxon>Glycomyces</taxon>
    </lineage>
</organism>
<keyword evidence="8" id="KW-1185">Reference proteome</keyword>